<dbReference type="KEGG" id="dae:Dtox_3527"/>
<dbReference type="EC" id="2.4.2.9" evidence="4 10"/>
<keyword evidence="7 12" id="KW-0808">Transferase</keyword>
<comment type="pathway">
    <text evidence="2">Pyrimidine metabolism; UMP biosynthesis via salvage pathway; UMP from uracil: step 1/1.</text>
</comment>
<evidence type="ECO:0000313" key="12">
    <source>
        <dbReference type="EMBL" id="ACV64244.1"/>
    </source>
</evidence>
<accession>C8VVV7</accession>
<dbReference type="RefSeq" id="WP_015758934.1">
    <property type="nucleotide sequence ID" value="NC_013216.1"/>
</dbReference>
<keyword evidence="6 12" id="KW-0328">Glycosyltransferase</keyword>
<dbReference type="Gene3D" id="3.40.50.2020">
    <property type="match status" value="1"/>
</dbReference>
<keyword evidence="8" id="KW-0547">Nucleotide-binding</keyword>
<evidence type="ECO:0000256" key="4">
    <source>
        <dbReference type="ARBA" id="ARBA00011894"/>
    </source>
</evidence>
<evidence type="ECO:0000256" key="2">
    <source>
        <dbReference type="ARBA" id="ARBA00005180"/>
    </source>
</evidence>
<dbReference type="AlphaFoldDB" id="C8VVV7"/>
<evidence type="ECO:0000256" key="8">
    <source>
        <dbReference type="ARBA" id="ARBA00022741"/>
    </source>
</evidence>
<dbReference type="InterPro" id="IPR050054">
    <property type="entry name" value="UPRTase/APRTase"/>
</dbReference>
<evidence type="ECO:0000256" key="10">
    <source>
        <dbReference type="NCBIfam" id="TIGR01091"/>
    </source>
</evidence>
<gene>
    <name evidence="12" type="ordered locus">Dtox_3527</name>
</gene>
<evidence type="ECO:0000313" key="13">
    <source>
        <dbReference type="Proteomes" id="UP000002217"/>
    </source>
</evidence>
<feature type="domain" description="Phosphoribosyltransferase" evidence="11">
    <location>
        <begin position="6"/>
        <end position="210"/>
    </location>
</feature>
<dbReference type="PANTHER" id="PTHR32315:SF4">
    <property type="entry name" value="URACIL PHOSPHORIBOSYLTRANSFERASE, CHLOROPLASTIC"/>
    <property type="match status" value="1"/>
</dbReference>
<dbReference type="InterPro" id="IPR029057">
    <property type="entry name" value="PRTase-like"/>
</dbReference>
<keyword evidence="9" id="KW-0342">GTP-binding</keyword>
<proteinExistence type="inferred from homology"/>
<dbReference type="STRING" id="485916.Dtox_3527"/>
<dbReference type="HOGENOM" id="CLU_067096_2_1_9"/>
<dbReference type="NCBIfam" id="NF001097">
    <property type="entry name" value="PRK00129.1"/>
    <property type="match status" value="1"/>
</dbReference>
<dbReference type="GO" id="GO:0006223">
    <property type="term" value="P:uracil salvage"/>
    <property type="evidence" value="ECO:0007669"/>
    <property type="project" value="InterPro"/>
</dbReference>
<dbReference type="NCBIfam" id="TIGR01091">
    <property type="entry name" value="upp"/>
    <property type="match status" value="1"/>
</dbReference>
<evidence type="ECO:0000256" key="6">
    <source>
        <dbReference type="ARBA" id="ARBA00022676"/>
    </source>
</evidence>
<comment type="similarity">
    <text evidence="3">Belongs to the UPRTase family.</text>
</comment>
<reference evidence="12 13" key="1">
    <citation type="journal article" date="2009" name="Stand. Genomic Sci.">
        <title>Complete genome sequence of Desulfotomaculum acetoxidans type strain (5575).</title>
        <authorList>
            <person name="Spring S."/>
            <person name="Lapidus A."/>
            <person name="Schroder M."/>
            <person name="Gleim D."/>
            <person name="Sims D."/>
            <person name="Meincke L."/>
            <person name="Glavina Del Rio T."/>
            <person name="Tice H."/>
            <person name="Copeland A."/>
            <person name="Cheng J.F."/>
            <person name="Lucas S."/>
            <person name="Chen F."/>
            <person name="Nolan M."/>
            <person name="Bruce D."/>
            <person name="Goodwin L."/>
            <person name="Pitluck S."/>
            <person name="Ivanova N."/>
            <person name="Mavromatis K."/>
            <person name="Mikhailova N."/>
            <person name="Pati A."/>
            <person name="Chen A."/>
            <person name="Palaniappan K."/>
            <person name="Land M."/>
            <person name="Hauser L."/>
            <person name="Chang Y.J."/>
            <person name="Jeffries C.D."/>
            <person name="Chain P."/>
            <person name="Saunders E."/>
            <person name="Brettin T."/>
            <person name="Detter J.C."/>
            <person name="Goker M."/>
            <person name="Bristow J."/>
            <person name="Eisen J.A."/>
            <person name="Markowitz V."/>
            <person name="Hugenholtz P."/>
            <person name="Kyrpides N.C."/>
            <person name="Klenk H.P."/>
            <person name="Han C."/>
        </authorList>
    </citation>
    <scope>NUCLEOTIDE SEQUENCE [LARGE SCALE GENOMIC DNA]</scope>
    <source>
        <strain evidence="13">ATCC 49208 / DSM 771 / VKM B-1644</strain>
    </source>
</reference>
<dbReference type="GO" id="GO:0044206">
    <property type="term" value="P:UMP salvage"/>
    <property type="evidence" value="ECO:0007669"/>
    <property type="project" value="UniProtKB-UniPathway"/>
</dbReference>
<dbReference type="GO" id="GO:0004845">
    <property type="term" value="F:uracil phosphoribosyltransferase activity"/>
    <property type="evidence" value="ECO:0007669"/>
    <property type="project" value="UniProtKB-UniRule"/>
</dbReference>
<dbReference type="UniPathway" id="UPA00574">
    <property type="reaction ID" value="UER00636"/>
</dbReference>
<evidence type="ECO:0000256" key="7">
    <source>
        <dbReference type="ARBA" id="ARBA00022679"/>
    </source>
</evidence>
<dbReference type="InterPro" id="IPR005765">
    <property type="entry name" value="UPRT"/>
</dbReference>
<dbReference type="Pfam" id="PF14681">
    <property type="entry name" value="UPRTase"/>
    <property type="match status" value="1"/>
</dbReference>
<dbReference type="InterPro" id="IPR000836">
    <property type="entry name" value="PRTase_dom"/>
</dbReference>
<evidence type="ECO:0000259" key="11">
    <source>
        <dbReference type="Pfam" id="PF14681"/>
    </source>
</evidence>
<dbReference type="EMBL" id="CP001720">
    <property type="protein sequence ID" value="ACV64244.1"/>
    <property type="molecule type" value="Genomic_DNA"/>
</dbReference>
<dbReference type="eggNOG" id="COG0035">
    <property type="taxonomic scope" value="Bacteria"/>
</dbReference>
<evidence type="ECO:0000256" key="1">
    <source>
        <dbReference type="ARBA" id="ARBA00001946"/>
    </source>
</evidence>
<protein>
    <recommendedName>
        <fullName evidence="4 10">Uracil phosphoribosyltransferase</fullName>
        <ecNumber evidence="4 10">2.4.2.9</ecNumber>
    </recommendedName>
</protein>
<dbReference type="OrthoDB" id="9781675at2"/>
<evidence type="ECO:0000256" key="9">
    <source>
        <dbReference type="ARBA" id="ARBA00023134"/>
    </source>
</evidence>
<evidence type="ECO:0000256" key="3">
    <source>
        <dbReference type="ARBA" id="ARBA00009516"/>
    </source>
</evidence>
<keyword evidence="5" id="KW-0021">Allosteric enzyme</keyword>
<dbReference type="SUPFAM" id="SSF53271">
    <property type="entry name" value="PRTase-like"/>
    <property type="match status" value="1"/>
</dbReference>
<comment type="cofactor">
    <cofactor evidence="1">
        <name>Mg(2+)</name>
        <dbReference type="ChEBI" id="CHEBI:18420"/>
    </cofactor>
</comment>
<evidence type="ECO:0000256" key="5">
    <source>
        <dbReference type="ARBA" id="ARBA00022533"/>
    </source>
</evidence>
<name>C8VVV7_DESAS</name>
<dbReference type="CDD" id="cd06223">
    <property type="entry name" value="PRTases_typeI"/>
    <property type="match status" value="1"/>
</dbReference>
<organism evidence="12 13">
    <name type="scientific">Desulfofarcimen acetoxidans (strain ATCC 49208 / DSM 771 / KCTC 5769 / VKM B-1644 / 5575)</name>
    <name type="common">Desulfotomaculum acetoxidans</name>
    <dbReference type="NCBI Taxonomy" id="485916"/>
    <lineage>
        <taxon>Bacteria</taxon>
        <taxon>Bacillati</taxon>
        <taxon>Bacillota</taxon>
        <taxon>Clostridia</taxon>
        <taxon>Eubacteriales</taxon>
        <taxon>Peptococcaceae</taxon>
        <taxon>Desulfofarcimen</taxon>
    </lineage>
</organism>
<keyword evidence="13" id="KW-1185">Reference proteome</keyword>
<dbReference type="GO" id="GO:0005525">
    <property type="term" value="F:GTP binding"/>
    <property type="evidence" value="ECO:0007669"/>
    <property type="project" value="UniProtKB-KW"/>
</dbReference>
<dbReference type="Proteomes" id="UP000002217">
    <property type="component" value="Chromosome"/>
</dbReference>
<sequence>MRNVTVLKHPVVSDRLTTLRHKDTQIELFRRALRELGFFLAMEATSRLPAIKSKVITPLGIEVETEELDSARVLLAPILRAGLGFVESFLELVPRAKIAHIGISRDHDTLQAMSYLNSLPSNHDYFDMVFMLDPMLATGNSAVKALEMLTGKGFSPDKIILVCAFAVKEGILQINEKFPLVRIVAATLDWNLNDVGYIVPGLGDAGDRLFLI</sequence>
<dbReference type="PANTHER" id="PTHR32315">
    <property type="entry name" value="ADENINE PHOSPHORIBOSYLTRANSFERASE"/>
    <property type="match status" value="1"/>
</dbReference>